<evidence type="ECO:0000259" key="4">
    <source>
        <dbReference type="Pfam" id="PF00534"/>
    </source>
</evidence>
<feature type="domain" description="Glycosyl transferase family 1" evidence="4">
    <location>
        <begin position="203"/>
        <end position="376"/>
    </location>
</feature>
<dbReference type="Gene3D" id="3.40.50.2000">
    <property type="entry name" value="Glycogen Phosphorylase B"/>
    <property type="match status" value="2"/>
</dbReference>
<keyword evidence="2" id="KW-0328">Glycosyltransferase</keyword>
<dbReference type="GO" id="GO:0016757">
    <property type="term" value="F:glycosyltransferase activity"/>
    <property type="evidence" value="ECO:0007669"/>
    <property type="project" value="UniProtKB-KW"/>
</dbReference>
<feature type="domain" description="Glycosyl transferase family 4" evidence="5">
    <location>
        <begin position="26"/>
        <end position="187"/>
    </location>
</feature>
<dbReference type="InterPro" id="IPR001296">
    <property type="entry name" value="Glyco_trans_1"/>
</dbReference>
<dbReference type="InterPro" id="IPR022623">
    <property type="entry name" value="Glyco_trans_4"/>
</dbReference>
<comment type="caution">
    <text evidence="6">The sequence shown here is derived from an EMBL/GenBank/DDBJ whole genome shotgun (WGS) entry which is preliminary data.</text>
</comment>
<proteinExistence type="inferred from homology"/>
<protein>
    <submittedName>
        <fullName evidence="6">Glycosyltransferase</fullName>
    </submittedName>
</protein>
<dbReference type="AlphaFoldDB" id="A0A432MG78"/>
<evidence type="ECO:0000256" key="1">
    <source>
        <dbReference type="ARBA" id="ARBA00009481"/>
    </source>
</evidence>
<dbReference type="OrthoDB" id="9793726at2"/>
<sequence length="407" mass="46169">MHVLFVHPNFPAQFGHVADRLSRREGWRCTFVSEKPSGRVNRIELVQFTRKGGATAQNHYCSRTFENSVWNAHAVFEALKARPDLRPDLVVGHSGFGSTLFLRDLYDCPIVNYFEYFYHAYGSDLDFRPDFPPKELDRLRSRARNAMLLLDLHNCDRGYSPTRFQHSQLPAEYREKVEVIFDGIDTEFWRPRPGVPRVVAGETIPEGMKVVTYATRGMESMRGFDIFMKAARRIVSRRSDVMVVIAGEDRVCYGGDQRHTGSASFKEWVLSRDEYDLSRFRFLGRIPPDQLATLFAISDVHLYLTVPFVLSWSLLNAMACGATIVASDTAPVREVIEHGRTGLLVDFFDAEGLAEAALGVLERPEAFGHLGSNAAEHVRQHYRLGPCLDRMVALFEEVIAAHRPGAR</sequence>
<dbReference type="Pfam" id="PF12000">
    <property type="entry name" value="Glyco_trans_4_3"/>
    <property type="match status" value="1"/>
</dbReference>
<reference evidence="6 7" key="1">
    <citation type="submission" date="2018-12" db="EMBL/GenBank/DDBJ databases">
        <authorList>
            <person name="Toschakov S.V."/>
        </authorList>
    </citation>
    <scope>NUCLEOTIDE SEQUENCE [LARGE SCALE GENOMIC DNA]</scope>
    <source>
        <strain evidence="6 7">GM2012</strain>
    </source>
</reference>
<name>A0A432MG78_9BACT</name>
<dbReference type="PANTHER" id="PTHR12526">
    <property type="entry name" value="GLYCOSYLTRANSFERASE"/>
    <property type="match status" value="1"/>
</dbReference>
<gene>
    <name evidence="6" type="ORF">TsocGM_18565</name>
</gene>
<dbReference type="Pfam" id="PF00534">
    <property type="entry name" value="Glycos_transf_1"/>
    <property type="match status" value="1"/>
</dbReference>
<accession>A0A432MG78</accession>
<evidence type="ECO:0000259" key="5">
    <source>
        <dbReference type="Pfam" id="PF12000"/>
    </source>
</evidence>
<evidence type="ECO:0000256" key="3">
    <source>
        <dbReference type="ARBA" id="ARBA00022679"/>
    </source>
</evidence>
<dbReference type="PANTHER" id="PTHR12526:SF640">
    <property type="entry name" value="COLANIC ACID BIOSYNTHESIS GLYCOSYLTRANSFERASE WCAL-RELATED"/>
    <property type="match status" value="1"/>
</dbReference>
<dbReference type="Proteomes" id="UP000280296">
    <property type="component" value="Unassembled WGS sequence"/>
</dbReference>
<keyword evidence="3 6" id="KW-0808">Transferase</keyword>
<dbReference type="SUPFAM" id="SSF53756">
    <property type="entry name" value="UDP-Glycosyltransferase/glycogen phosphorylase"/>
    <property type="match status" value="1"/>
</dbReference>
<evidence type="ECO:0000313" key="7">
    <source>
        <dbReference type="Proteomes" id="UP000280296"/>
    </source>
</evidence>
<reference evidence="6 7" key="2">
    <citation type="submission" date="2019-01" db="EMBL/GenBank/DDBJ databases">
        <title>Tautonia sociabilis, a novel thermotolerant planctomycete of Isosphaeraceae family, isolated from a 4000 m deep subterranean habitat.</title>
        <authorList>
            <person name="Kovaleva O.L."/>
            <person name="Elcheninov A.G."/>
            <person name="Van Heerden E."/>
            <person name="Toshchakov S.V."/>
            <person name="Novikov A."/>
            <person name="Bonch-Osmolovskaya E.A."/>
            <person name="Kublanov I.V."/>
        </authorList>
    </citation>
    <scope>NUCLEOTIDE SEQUENCE [LARGE SCALE GENOMIC DNA]</scope>
    <source>
        <strain evidence="6 7">GM2012</strain>
    </source>
</reference>
<comment type="similarity">
    <text evidence="1">Belongs to the glycosyltransferase group 1 family. Glycosyltransferase 4 subfamily.</text>
</comment>
<dbReference type="EMBL" id="RYZH01000040">
    <property type="protein sequence ID" value="RUL85380.1"/>
    <property type="molecule type" value="Genomic_DNA"/>
</dbReference>
<organism evidence="6 7">
    <name type="scientific">Tautonia sociabilis</name>
    <dbReference type="NCBI Taxonomy" id="2080755"/>
    <lineage>
        <taxon>Bacteria</taxon>
        <taxon>Pseudomonadati</taxon>
        <taxon>Planctomycetota</taxon>
        <taxon>Planctomycetia</taxon>
        <taxon>Isosphaerales</taxon>
        <taxon>Isosphaeraceae</taxon>
        <taxon>Tautonia</taxon>
    </lineage>
</organism>
<evidence type="ECO:0000256" key="2">
    <source>
        <dbReference type="ARBA" id="ARBA00022676"/>
    </source>
</evidence>
<evidence type="ECO:0000313" key="6">
    <source>
        <dbReference type="EMBL" id="RUL85380.1"/>
    </source>
</evidence>
<keyword evidence="7" id="KW-1185">Reference proteome</keyword>
<dbReference type="RefSeq" id="WP_126726959.1">
    <property type="nucleotide sequence ID" value="NZ_RYZH01000040.1"/>
</dbReference>